<keyword evidence="2" id="KW-1185">Reference proteome</keyword>
<dbReference type="Proteomes" id="UP001304847">
    <property type="component" value="Unassembled WGS sequence"/>
</dbReference>
<name>A0ABU5WDD9_AERCA</name>
<evidence type="ECO:0000313" key="1">
    <source>
        <dbReference type="EMBL" id="MEA9438927.1"/>
    </source>
</evidence>
<gene>
    <name evidence="1" type="ORF">VCX44_24870</name>
</gene>
<evidence type="ECO:0000313" key="2">
    <source>
        <dbReference type="Proteomes" id="UP001304847"/>
    </source>
</evidence>
<sequence>MQQGKQKTFFLQGLGGLDLLSNIESQIRSVSSERRLMPSPDRLESMASAKVLTAAGHASEEVDTLRRADGLSVRRLGWSVQLRAVETLARDLREDDWQLERRQFYEFAHSHILRSDKILDHLDYLPRLLSLAVALRKVRISHMAREHLLVTH</sequence>
<organism evidence="1 2">
    <name type="scientific">Aeromonas caviae</name>
    <name type="common">Aeromonas punctata</name>
    <dbReference type="NCBI Taxonomy" id="648"/>
    <lineage>
        <taxon>Bacteria</taxon>
        <taxon>Pseudomonadati</taxon>
        <taxon>Pseudomonadota</taxon>
        <taxon>Gammaproteobacteria</taxon>
        <taxon>Aeromonadales</taxon>
        <taxon>Aeromonadaceae</taxon>
        <taxon>Aeromonas</taxon>
    </lineage>
</organism>
<dbReference type="RefSeq" id="WP_323580348.1">
    <property type="nucleotide sequence ID" value="NZ_JAYGOJ010000324.1"/>
</dbReference>
<reference evidence="1 2" key="1">
    <citation type="submission" date="2023-12" db="EMBL/GenBank/DDBJ databases">
        <title>Characterization of antibiotic resistance in Aeromonas spp. in hospital effluent.</title>
        <authorList>
            <person name="Negoseki B.R.S."/>
            <person name="Krul D."/>
            <person name="Siqueira A.C."/>
            <person name="Almeida M."/>
            <person name="Mesa D."/>
            <person name="Conte D."/>
            <person name="Dalla-Costa L.M."/>
        </authorList>
    </citation>
    <scope>NUCLEOTIDE SEQUENCE [LARGE SCALE GENOMIC DNA]</scope>
    <source>
        <strain evidence="1 2">36v</strain>
    </source>
</reference>
<proteinExistence type="predicted"/>
<protein>
    <submittedName>
        <fullName evidence="1">Uncharacterized protein</fullName>
    </submittedName>
</protein>
<accession>A0ABU5WDD9</accession>
<dbReference type="EMBL" id="JAYGOJ010000324">
    <property type="protein sequence ID" value="MEA9438927.1"/>
    <property type="molecule type" value="Genomic_DNA"/>
</dbReference>
<comment type="caution">
    <text evidence="1">The sequence shown here is derived from an EMBL/GenBank/DDBJ whole genome shotgun (WGS) entry which is preliminary data.</text>
</comment>